<name>A0ABW1X2F5_9ACTN</name>
<keyword evidence="4" id="KW-0812">Transmembrane</keyword>
<protein>
    <submittedName>
        <fullName evidence="7">MacS family sensor histidine kinase</fullName>
    </submittedName>
</protein>
<dbReference type="GO" id="GO:0016301">
    <property type="term" value="F:kinase activity"/>
    <property type="evidence" value="ECO:0007669"/>
    <property type="project" value="UniProtKB-KW"/>
</dbReference>
<keyword evidence="3" id="KW-0902">Two-component regulatory system</keyword>
<keyword evidence="4" id="KW-0472">Membrane</keyword>
<dbReference type="RefSeq" id="WP_343885706.1">
    <property type="nucleotide sequence ID" value="NZ_BAAAKI010000010.1"/>
</dbReference>
<dbReference type="InterPro" id="IPR050482">
    <property type="entry name" value="Sensor_HK_TwoCompSys"/>
</dbReference>
<dbReference type="InterPro" id="IPR036890">
    <property type="entry name" value="HATPase_C_sf"/>
</dbReference>
<dbReference type="PANTHER" id="PTHR24421:SF61">
    <property type="entry name" value="OXYGEN SENSOR HISTIDINE KINASE NREB"/>
    <property type="match status" value="1"/>
</dbReference>
<dbReference type="InterPro" id="IPR003594">
    <property type="entry name" value="HATPase_dom"/>
</dbReference>
<feature type="transmembrane region" description="Helical" evidence="4">
    <location>
        <begin position="75"/>
        <end position="98"/>
    </location>
</feature>
<evidence type="ECO:0000256" key="2">
    <source>
        <dbReference type="ARBA" id="ARBA00022777"/>
    </source>
</evidence>
<dbReference type="SUPFAM" id="SSF55874">
    <property type="entry name" value="ATPase domain of HSP90 chaperone/DNA topoisomerase II/histidine kinase"/>
    <property type="match status" value="1"/>
</dbReference>
<keyword evidence="8" id="KW-1185">Reference proteome</keyword>
<evidence type="ECO:0000256" key="3">
    <source>
        <dbReference type="ARBA" id="ARBA00023012"/>
    </source>
</evidence>
<dbReference type="PANTHER" id="PTHR24421">
    <property type="entry name" value="NITRATE/NITRITE SENSOR PROTEIN NARX-RELATED"/>
    <property type="match status" value="1"/>
</dbReference>
<evidence type="ECO:0000313" key="8">
    <source>
        <dbReference type="Proteomes" id="UP001596266"/>
    </source>
</evidence>
<evidence type="ECO:0000259" key="5">
    <source>
        <dbReference type="Pfam" id="PF02518"/>
    </source>
</evidence>
<proteinExistence type="predicted"/>
<dbReference type="Pfam" id="PF02518">
    <property type="entry name" value="HATPase_c"/>
    <property type="match status" value="1"/>
</dbReference>
<feature type="transmembrane region" description="Helical" evidence="4">
    <location>
        <begin position="150"/>
        <end position="168"/>
    </location>
</feature>
<evidence type="ECO:0000256" key="4">
    <source>
        <dbReference type="SAM" id="Phobius"/>
    </source>
</evidence>
<dbReference type="InterPro" id="IPR045975">
    <property type="entry name" value="DUF5931"/>
</dbReference>
<dbReference type="NCBIfam" id="NF047322">
    <property type="entry name" value="HK_morpho_MacS"/>
    <property type="match status" value="1"/>
</dbReference>
<organism evidence="7 8">
    <name type="scientific">Luteococcus sanguinis</name>
    <dbReference type="NCBI Taxonomy" id="174038"/>
    <lineage>
        <taxon>Bacteria</taxon>
        <taxon>Bacillati</taxon>
        <taxon>Actinomycetota</taxon>
        <taxon>Actinomycetes</taxon>
        <taxon>Propionibacteriales</taxon>
        <taxon>Propionibacteriaceae</taxon>
        <taxon>Luteococcus</taxon>
    </lineage>
</organism>
<evidence type="ECO:0000259" key="6">
    <source>
        <dbReference type="Pfam" id="PF19354"/>
    </source>
</evidence>
<dbReference type="Proteomes" id="UP001596266">
    <property type="component" value="Unassembled WGS sequence"/>
</dbReference>
<evidence type="ECO:0000256" key="1">
    <source>
        <dbReference type="ARBA" id="ARBA00022679"/>
    </source>
</evidence>
<dbReference type="Pfam" id="PF19354">
    <property type="entry name" value="DUF5931"/>
    <property type="match status" value="1"/>
</dbReference>
<evidence type="ECO:0000313" key="7">
    <source>
        <dbReference type="EMBL" id="MFC6397417.1"/>
    </source>
</evidence>
<dbReference type="EMBL" id="JBHSUA010000020">
    <property type="protein sequence ID" value="MFC6397417.1"/>
    <property type="molecule type" value="Genomic_DNA"/>
</dbReference>
<dbReference type="Gene3D" id="3.30.565.10">
    <property type="entry name" value="Histidine kinase-like ATPase, C-terminal domain"/>
    <property type="match status" value="1"/>
</dbReference>
<feature type="domain" description="DUF5931" evidence="6">
    <location>
        <begin position="19"/>
        <end position="174"/>
    </location>
</feature>
<comment type="caution">
    <text evidence="7">The sequence shown here is derived from an EMBL/GenBank/DDBJ whole genome shotgun (WGS) entry which is preliminary data.</text>
</comment>
<gene>
    <name evidence="7" type="primary">macS</name>
    <name evidence="7" type="ORF">ACFP57_10555</name>
</gene>
<feature type="transmembrane region" description="Helical" evidence="4">
    <location>
        <begin position="46"/>
        <end position="63"/>
    </location>
</feature>
<accession>A0ABW1X2F5</accession>
<sequence length="384" mass="41459">MITRASNPGADVLHSTYTVIEVLRWVMLAHAAALCLQRRDEAAHPWLMVAALVLMAVWTPFVGRMQADPSGRQPWLMWSDLGLSVALLAISRLVLGGAAMSLDAMPLPGFWVLAAPLAVAVWAGAGSGLAAGALLGVVQLVMGRTIDVRTVGIIAGLLVLSWGLGRIVDTLRASIADREADYARAAALAERDRMNRIVHDGALQVLAMVEREGPELGPKGVYLANVARQQESRLRALLQDRNVDLPEELPDNQGTDITTMLEQHDSDTVTVSLMAGEVVMDRRRAQELDAAVREVIANVEKHAGPSARAWVLVEEEDGQVIVSVRDNGHGMTRQQVDRATSSGRLGIQNSILGRIADIGGVAIARSLPGRGVEWEFRVPTQEER</sequence>
<keyword evidence="1" id="KW-0808">Transferase</keyword>
<keyword evidence="4" id="KW-1133">Transmembrane helix</keyword>
<feature type="transmembrane region" description="Helical" evidence="4">
    <location>
        <begin position="110"/>
        <end position="138"/>
    </location>
</feature>
<reference evidence="8" key="1">
    <citation type="journal article" date="2019" name="Int. J. Syst. Evol. Microbiol.">
        <title>The Global Catalogue of Microorganisms (GCM) 10K type strain sequencing project: providing services to taxonomists for standard genome sequencing and annotation.</title>
        <authorList>
            <consortium name="The Broad Institute Genomics Platform"/>
            <consortium name="The Broad Institute Genome Sequencing Center for Infectious Disease"/>
            <person name="Wu L."/>
            <person name="Ma J."/>
        </authorList>
    </citation>
    <scope>NUCLEOTIDE SEQUENCE [LARGE SCALE GENOMIC DNA]</scope>
    <source>
        <strain evidence="8">CGMCC 1.15277</strain>
    </source>
</reference>
<feature type="domain" description="Histidine kinase/HSP90-like ATPase" evidence="5">
    <location>
        <begin position="287"/>
        <end position="381"/>
    </location>
</feature>
<keyword evidence="2 7" id="KW-0418">Kinase</keyword>